<keyword evidence="3" id="KW-1185">Reference proteome</keyword>
<keyword evidence="1" id="KW-0812">Transmembrane</keyword>
<dbReference type="EMBL" id="KN833274">
    <property type="protein sequence ID" value="KIM71560.1"/>
    <property type="molecule type" value="Genomic_DNA"/>
</dbReference>
<sequence>MLVKLAAPQNKCTLKEADDKGVPRYLSCLLYISQCLNIFYLVAKPLLKAPKHDHGSEKKKSGFYLFRVTYQKSPRTDPFRKVSCKKTENWHFGDHRIWGGLVSWLHSDICRGPVGCHGRL</sequence>
<dbReference type="AlphaFoldDB" id="A0A0C3EFX9"/>
<dbReference type="Proteomes" id="UP000054166">
    <property type="component" value="Unassembled WGS sequence"/>
</dbReference>
<feature type="transmembrane region" description="Helical" evidence="1">
    <location>
        <begin position="24"/>
        <end position="43"/>
    </location>
</feature>
<accession>A0A0C3EFX9</accession>
<protein>
    <submittedName>
        <fullName evidence="2">Uncharacterized protein</fullName>
    </submittedName>
</protein>
<organism evidence="2 3">
    <name type="scientific">Piloderma croceum (strain F 1598)</name>
    <dbReference type="NCBI Taxonomy" id="765440"/>
    <lineage>
        <taxon>Eukaryota</taxon>
        <taxon>Fungi</taxon>
        <taxon>Dikarya</taxon>
        <taxon>Basidiomycota</taxon>
        <taxon>Agaricomycotina</taxon>
        <taxon>Agaricomycetes</taxon>
        <taxon>Agaricomycetidae</taxon>
        <taxon>Atheliales</taxon>
        <taxon>Atheliaceae</taxon>
        <taxon>Piloderma</taxon>
    </lineage>
</organism>
<keyword evidence="1" id="KW-1133">Transmembrane helix</keyword>
<proteinExistence type="predicted"/>
<gene>
    <name evidence="2" type="ORF">PILCRDRAFT_752618</name>
</gene>
<evidence type="ECO:0000313" key="3">
    <source>
        <dbReference type="Proteomes" id="UP000054166"/>
    </source>
</evidence>
<evidence type="ECO:0000313" key="2">
    <source>
        <dbReference type="EMBL" id="KIM71560.1"/>
    </source>
</evidence>
<reference evidence="3" key="2">
    <citation type="submission" date="2015-01" db="EMBL/GenBank/DDBJ databases">
        <title>Evolutionary Origins and Diversification of the Mycorrhizal Mutualists.</title>
        <authorList>
            <consortium name="DOE Joint Genome Institute"/>
            <consortium name="Mycorrhizal Genomics Consortium"/>
            <person name="Kohler A."/>
            <person name="Kuo A."/>
            <person name="Nagy L.G."/>
            <person name="Floudas D."/>
            <person name="Copeland A."/>
            <person name="Barry K.W."/>
            <person name="Cichocki N."/>
            <person name="Veneault-Fourrey C."/>
            <person name="LaButti K."/>
            <person name="Lindquist E.A."/>
            <person name="Lipzen A."/>
            <person name="Lundell T."/>
            <person name="Morin E."/>
            <person name="Murat C."/>
            <person name="Riley R."/>
            <person name="Ohm R."/>
            <person name="Sun H."/>
            <person name="Tunlid A."/>
            <person name="Henrissat B."/>
            <person name="Grigoriev I.V."/>
            <person name="Hibbett D.S."/>
            <person name="Martin F."/>
        </authorList>
    </citation>
    <scope>NUCLEOTIDE SEQUENCE [LARGE SCALE GENOMIC DNA]</scope>
    <source>
        <strain evidence="3">F 1598</strain>
    </source>
</reference>
<reference evidence="2 3" key="1">
    <citation type="submission" date="2014-04" db="EMBL/GenBank/DDBJ databases">
        <authorList>
            <consortium name="DOE Joint Genome Institute"/>
            <person name="Kuo A."/>
            <person name="Tarkka M."/>
            <person name="Buscot F."/>
            <person name="Kohler A."/>
            <person name="Nagy L.G."/>
            <person name="Floudas D."/>
            <person name="Copeland A."/>
            <person name="Barry K.W."/>
            <person name="Cichocki N."/>
            <person name="Veneault-Fourrey C."/>
            <person name="LaButti K."/>
            <person name="Lindquist E.A."/>
            <person name="Lipzen A."/>
            <person name="Lundell T."/>
            <person name="Morin E."/>
            <person name="Murat C."/>
            <person name="Sun H."/>
            <person name="Tunlid A."/>
            <person name="Henrissat B."/>
            <person name="Grigoriev I.V."/>
            <person name="Hibbett D.S."/>
            <person name="Martin F."/>
            <person name="Nordberg H.P."/>
            <person name="Cantor M.N."/>
            <person name="Hua S.X."/>
        </authorList>
    </citation>
    <scope>NUCLEOTIDE SEQUENCE [LARGE SCALE GENOMIC DNA]</scope>
    <source>
        <strain evidence="2 3">F 1598</strain>
    </source>
</reference>
<keyword evidence="1" id="KW-0472">Membrane</keyword>
<dbReference type="InParanoid" id="A0A0C3EFX9"/>
<evidence type="ECO:0000256" key="1">
    <source>
        <dbReference type="SAM" id="Phobius"/>
    </source>
</evidence>
<dbReference type="HOGENOM" id="CLU_2050526_0_0_1"/>
<name>A0A0C3EFX9_PILCF</name>